<keyword evidence="3" id="KW-1185">Reference proteome</keyword>
<name>A0A2A9P6Q6_OPHUN</name>
<evidence type="ECO:0000256" key="1">
    <source>
        <dbReference type="SAM" id="MobiDB-lite"/>
    </source>
</evidence>
<feature type="region of interest" description="Disordered" evidence="1">
    <location>
        <begin position="89"/>
        <end position="108"/>
    </location>
</feature>
<dbReference type="Proteomes" id="UP000037136">
    <property type="component" value="Unassembled WGS sequence"/>
</dbReference>
<protein>
    <submittedName>
        <fullName evidence="2">Uncharacterized protein</fullName>
    </submittedName>
</protein>
<reference evidence="2 3" key="1">
    <citation type="journal article" date="2015" name="BMC Genomics">
        <title>Gene expression during zombie ant biting behavior reflects the complexity underlying fungal parasitic behavioral manipulation.</title>
        <authorList>
            <person name="de Bekker C."/>
            <person name="Ohm R.A."/>
            <person name="Loreto R.G."/>
            <person name="Sebastian A."/>
            <person name="Albert I."/>
            <person name="Merrow M."/>
            <person name="Brachmann A."/>
            <person name="Hughes D.P."/>
        </authorList>
    </citation>
    <scope>NUCLEOTIDE SEQUENCE [LARGE SCALE GENOMIC DNA]</scope>
    <source>
        <strain evidence="2 3">SC16a</strain>
    </source>
</reference>
<reference evidence="2 3" key="2">
    <citation type="journal article" date="2017" name="Sci. Rep.">
        <title>Ant-infecting Ophiocordyceps genomes reveal a high diversity of potential behavioral manipulation genes and a possible major role for enterotoxins.</title>
        <authorList>
            <person name="de Bekker C."/>
            <person name="Ohm R.A."/>
            <person name="Evans H.C."/>
            <person name="Brachmann A."/>
            <person name="Hughes D.P."/>
        </authorList>
    </citation>
    <scope>NUCLEOTIDE SEQUENCE [LARGE SCALE GENOMIC DNA]</scope>
    <source>
        <strain evidence="2 3">SC16a</strain>
    </source>
</reference>
<accession>A0A2A9P6Q6</accession>
<proteinExistence type="predicted"/>
<feature type="region of interest" description="Disordered" evidence="1">
    <location>
        <begin position="1"/>
        <end position="55"/>
    </location>
</feature>
<dbReference type="OrthoDB" id="4159838at2759"/>
<evidence type="ECO:0000313" key="2">
    <source>
        <dbReference type="EMBL" id="PFH56583.1"/>
    </source>
</evidence>
<dbReference type="AlphaFoldDB" id="A0A2A9P6Q6"/>
<gene>
    <name evidence="2" type="ORF">XA68_16285</name>
</gene>
<feature type="compositionally biased region" description="Basic residues" evidence="1">
    <location>
        <begin position="27"/>
        <end position="38"/>
    </location>
</feature>
<organism evidence="2 3">
    <name type="scientific">Ophiocordyceps unilateralis</name>
    <name type="common">Zombie-ant fungus</name>
    <name type="synonym">Torrubia unilateralis</name>
    <dbReference type="NCBI Taxonomy" id="268505"/>
    <lineage>
        <taxon>Eukaryota</taxon>
        <taxon>Fungi</taxon>
        <taxon>Dikarya</taxon>
        <taxon>Ascomycota</taxon>
        <taxon>Pezizomycotina</taxon>
        <taxon>Sordariomycetes</taxon>
        <taxon>Hypocreomycetidae</taxon>
        <taxon>Hypocreales</taxon>
        <taxon>Ophiocordycipitaceae</taxon>
        <taxon>Ophiocordyceps</taxon>
    </lineage>
</organism>
<sequence length="694" mass="76711">MAVDNGPSQSDRRKRPCPAHDQPQAPKRVRFTYGRRRPTPPSGGEQPGATITTPPRLIRTLGTMDLGKSVPASVPFDMGTPVWRKIREQPDTPLRVDTSPSEAKHRSLPGTDSLDLRYEIRCLRHMVSEKQLKVYEAIILWLDGLLRSTASGSQDPHRRSLLSICLRNIPACIAHIEAYDNHVARVNGRQSVWDASHVSSDLYEQLEALGSCSNGWRPIKLALRAHAIWFLSEAVAEGLLEPQFVRLLIRLCLRLDFREEAGKLSSCVEAPFPPPRTILSRMTEDQRLLPLHEMLKSLRGEEPLGAALLSISSLVSKGSLPVSWLSTQAFSAAWESSVEFLTTSKMGPVVTTFISTCLPPLASGEPPHQERGCGDNEQTLISFIAGAVVAATTTTASRGVEKEQRRRRSWRRVLYVLELCLAELRNRSALRRRRHRGLKDGQFILVLARYLVVVDSPFADLAIRRQAKAELKQMAQGKADGSAASQRCCHQAVTVLTRLTQYRSRISLVPGREIVAELCAKLDDLGLGGYFSSGLRTDVAFLLAQQTKDLRDLAFAESLPSVGDHGLVSTIFPGWHWEEGISEWVLPGHEADRAVERTADGALTQAGRPAGRPGHLQCRKADASAAWPRASKARLRNRWMDNARLGSSGERVGSGEASGQGQLKPLIPDTILVRRKSLKLLWPPPDGGDWDDLI</sequence>
<dbReference type="EMBL" id="LAZP02000548">
    <property type="protein sequence ID" value="PFH56583.1"/>
    <property type="molecule type" value="Genomic_DNA"/>
</dbReference>
<comment type="caution">
    <text evidence="2">The sequence shown here is derived from an EMBL/GenBank/DDBJ whole genome shotgun (WGS) entry which is preliminary data.</text>
</comment>
<evidence type="ECO:0000313" key="3">
    <source>
        <dbReference type="Proteomes" id="UP000037136"/>
    </source>
</evidence>